<gene>
    <name evidence="1" type="ORF">Mgrana_00073</name>
</gene>
<name>A0A399FBL0_9DEIN</name>
<dbReference type="EMBL" id="QWLB01000001">
    <property type="protein sequence ID" value="RIH93987.1"/>
    <property type="molecule type" value="Genomic_DNA"/>
</dbReference>
<proteinExistence type="predicted"/>
<sequence length="152" mass="16574">MDKKPEGLEPLLGERPTVLDRAGTVHTMPPLNLEAVFRLVRLLREFSLSGQRAALEAFGDAALGHEERLGAVLLLGLSEPSTEESITEYLAFLAGVSPDEFCNPELWGLSEQFEVVAKLAEHPDLTAFFTKVQGAAKSGNLNNLLKLFGNKQ</sequence>
<dbReference type="AlphaFoldDB" id="A0A399FBL0"/>
<evidence type="ECO:0000313" key="2">
    <source>
        <dbReference type="Proteomes" id="UP000266178"/>
    </source>
</evidence>
<organism evidence="1 2">
    <name type="scientific">Meiothermus granaticius NBRC 107808</name>
    <dbReference type="NCBI Taxonomy" id="1227551"/>
    <lineage>
        <taxon>Bacteria</taxon>
        <taxon>Thermotogati</taxon>
        <taxon>Deinococcota</taxon>
        <taxon>Deinococci</taxon>
        <taxon>Thermales</taxon>
        <taxon>Thermaceae</taxon>
        <taxon>Meiothermus</taxon>
    </lineage>
</organism>
<comment type="caution">
    <text evidence="1">The sequence shown here is derived from an EMBL/GenBank/DDBJ whole genome shotgun (WGS) entry which is preliminary data.</text>
</comment>
<reference evidence="1 2" key="1">
    <citation type="submission" date="2018-08" db="EMBL/GenBank/DDBJ databases">
        <title>Meiothermus granaticius genome AF-68 sequencing project.</title>
        <authorList>
            <person name="Da Costa M.S."/>
            <person name="Albuquerque L."/>
            <person name="Raposo P."/>
            <person name="Froufe H.J.C."/>
            <person name="Barroso C.S."/>
            <person name="Egas C."/>
        </authorList>
    </citation>
    <scope>NUCLEOTIDE SEQUENCE [LARGE SCALE GENOMIC DNA]</scope>
    <source>
        <strain evidence="1 2">AF-68</strain>
    </source>
</reference>
<keyword evidence="2" id="KW-1185">Reference proteome</keyword>
<protein>
    <submittedName>
        <fullName evidence="1">Uncharacterized protein</fullName>
    </submittedName>
</protein>
<evidence type="ECO:0000313" key="1">
    <source>
        <dbReference type="EMBL" id="RIH93987.1"/>
    </source>
</evidence>
<accession>A0A399FBL0</accession>
<dbReference type="Proteomes" id="UP000266178">
    <property type="component" value="Unassembled WGS sequence"/>
</dbReference>